<evidence type="ECO:0000313" key="6">
    <source>
        <dbReference type="EMBL" id="CAI9775696.1"/>
    </source>
</evidence>
<keyword evidence="4" id="KW-1133">Transmembrane helix</keyword>
<accession>A0AAD1ZTR6</accession>
<proteinExistence type="inferred from homology"/>
<evidence type="ECO:0000256" key="3">
    <source>
        <dbReference type="ARBA" id="ARBA00022692"/>
    </source>
</evidence>
<evidence type="ECO:0000313" key="7">
    <source>
        <dbReference type="Proteomes" id="UP000834106"/>
    </source>
</evidence>
<keyword evidence="7" id="KW-1185">Reference proteome</keyword>
<sequence>MGFSTGKSAAQVKEDMKRDFLPALILEGGVWPIVQVANFRYIPVRSGTTGKSAAQVKEDMKRDFPSLNFGGWCMANCSGGKFPIYPSQLSAVLSQYLVFRWEHHGIRILSDENPCN</sequence>
<keyword evidence="3" id="KW-0812">Transmembrane</keyword>
<organism evidence="6 7">
    <name type="scientific">Fraxinus pennsylvanica</name>
    <dbReference type="NCBI Taxonomy" id="56036"/>
    <lineage>
        <taxon>Eukaryota</taxon>
        <taxon>Viridiplantae</taxon>
        <taxon>Streptophyta</taxon>
        <taxon>Embryophyta</taxon>
        <taxon>Tracheophyta</taxon>
        <taxon>Spermatophyta</taxon>
        <taxon>Magnoliopsida</taxon>
        <taxon>eudicotyledons</taxon>
        <taxon>Gunneridae</taxon>
        <taxon>Pentapetalae</taxon>
        <taxon>asterids</taxon>
        <taxon>lamiids</taxon>
        <taxon>Lamiales</taxon>
        <taxon>Oleaceae</taxon>
        <taxon>Oleeae</taxon>
        <taxon>Fraxinus</taxon>
    </lineage>
</organism>
<comment type="subcellular location">
    <subcellularLocation>
        <location evidence="1">Membrane</location>
        <topology evidence="1">Multi-pass membrane protein</topology>
    </subcellularLocation>
</comment>
<gene>
    <name evidence="6" type="ORF">FPE_LOCUS23126</name>
</gene>
<dbReference type="EMBL" id="OU503049">
    <property type="protein sequence ID" value="CAI9775696.1"/>
    <property type="molecule type" value="Genomic_DNA"/>
</dbReference>
<evidence type="ECO:0000256" key="4">
    <source>
        <dbReference type="ARBA" id="ARBA00022989"/>
    </source>
</evidence>
<dbReference type="Proteomes" id="UP000834106">
    <property type="component" value="Chromosome 14"/>
</dbReference>
<name>A0AAD1ZTR6_9LAMI</name>
<protein>
    <submittedName>
        <fullName evidence="6">Uncharacterized protein</fullName>
    </submittedName>
</protein>
<dbReference type="GO" id="GO:0016020">
    <property type="term" value="C:membrane"/>
    <property type="evidence" value="ECO:0007669"/>
    <property type="project" value="UniProtKB-SubCell"/>
</dbReference>
<evidence type="ECO:0000256" key="1">
    <source>
        <dbReference type="ARBA" id="ARBA00004141"/>
    </source>
</evidence>
<dbReference type="AlphaFoldDB" id="A0AAD1ZTR6"/>
<evidence type="ECO:0000256" key="2">
    <source>
        <dbReference type="ARBA" id="ARBA00006824"/>
    </source>
</evidence>
<keyword evidence="5" id="KW-0472">Membrane</keyword>
<evidence type="ECO:0000256" key="5">
    <source>
        <dbReference type="ARBA" id="ARBA00023136"/>
    </source>
</evidence>
<reference evidence="6" key="1">
    <citation type="submission" date="2023-05" db="EMBL/GenBank/DDBJ databases">
        <authorList>
            <person name="Huff M."/>
        </authorList>
    </citation>
    <scope>NUCLEOTIDE SEQUENCE</scope>
</reference>
<comment type="similarity">
    <text evidence="2">Belongs to the peroxisomal membrane protein PXMP2/4 family.</text>
</comment>
<dbReference type="InterPro" id="IPR007248">
    <property type="entry name" value="Mpv17_PMP22"/>
</dbReference>
<dbReference type="Pfam" id="PF04117">
    <property type="entry name" value="Mpv17_PMP22"/>
    <property type="match status" value="1"/>
</dbReference>